<feature type="transmembrane region" description="Helical" evidence="5">
    <location>
        <begin position="161"/>
        <end position="178"/>
    </location>
</feature>
<protein>
    <recommendedName>
        <fullName evidence="6">O-antigen ligase-related domain-containing protein</fullName>
    </recommendedName>
</protein>
<feature type="transmembrane region" description="Helical" evidence="5">
    <location>
        <begin position="71"/>
        <end position="89"/>
    </location>
</feature>
<keyword evidence="4 5" id="KW-0472">Membrane</keyword>
<feature type="transmembrane region" description="Helical" evidence="5">
    <location>
        <begin position="367"/>
        <end position="385"/>
    </location>
</feature>
<sequence length="418" mass="43152">MNAGDVKNVDNRAVTLVAARGWLAIAAMTVALATPAGLPEAANIAFFVFCGLAIVGAPLFAWKGLLQHPGITLPLVATLLLLGAFSLSAEGPQDLLAIYLFTPLFLTAPMAALLGAGGRQVSLERAALAASAGAFFALAVALFDVTVAGHQRAGFSVNNPLHFAAIALTLGFLPPAAIPRSTGWRRTVMLCAPAAGAGAVILSGSRGPILAILPVLVIAIFGYLFMIGVRVRRLVLAMALGLMAVALLLTLAWLGVLPGGGTLHQVAAIITSGEAPDDSVAQRLLMYQSAYNAFLAAPVFGHGMADFIAITASYAPAGTEMPTYDHLHNDIADFAVIGGLVGLVSYLLIIFAPLFEAARAPHHHRGPAVYLALVLATAYLALGLTNAVFGIITQTVLFGFMAAYIVNLARAGTGALQE</sequence>
<dbReference type="InterPro" id="IPR051533">
    <property type="entry name" value="WaaL-like"/>
</dbReference>
<keyword evidence="2 5" id="KW-0812">Transmembrane</keyword>
<evidence type="ECO:0000256" key="2">
    <source>
        <dbReference type="ARBA" id="ARBA00022692"/>
    </source>
</evidence>
<evidence type="ECO:0000259" key="6">
    <source>
        <dbReference type="Pfam" id="PF04932"/>
    </source>
</evidence>
<evidence type="ECO:0000313" key="7">
    <source>
        <dbReference type="EMBL" id="GHA22165.1"/>
    </source>
</evidence>
<dbReference type="Pfam" id="PF04932">
    <property type="entry name" value="Wzy_C"/>
    <property type="match status" value="1"/>
</dbReference>
<dbReference type="RefSeq" id="WP_189425234.1">
    <property type="nucleotide sequence ID" value="NZ_BMZE01000002.1"/>
</dbReference>
<reference evidence="7" key="2">
    <citation type="submission" date="2020-09" db="EMBL/GenBank/DDBJ databases">
        <authorList>
            <person name="Sun Q."/>
            <person name="Kim S."/>
        </authorList>
    </citation>
    <scope>NUCLEOTIDE SEQUENCE</scope>
    <source>
        <strain evidence="7">KCTC 32437</strain>
    </source>
</reference>
<proteinExistence type="predicted"/>
<keyword evidence="3 5" id="KW-1133">Transmembrane helix</keyword>
<feature type="transmembrane region" description="Helical" evidence="5">
    <location>
        <begin position="126"/>
        <end position="149"/>
    </location>
</feature>
<dbReference type="PANTHER" id="PTHR37422:SF23">
    <property type="entry name" value="TEICHURONIC ACID BIOSYNTHESIS PROTEIN TUAE"/>
    <property type="match status" value="1"/>
</dbReference>
<evidence type="ECO:0000256" key="1">
    <source>
        <dbReference type="ARBA" id="ARBA00004141"/>
    </source>
</evidence>
<dbReference type="GO" id="GO:0016020">
    <property type="term" value="C:membrane"/>
    <property type="evidence" value="ECO:0007669"/>
    <property type="project" value="UniProtKB-SubCell"/>
</dbReference>
<comment type="caution">
    <text evidence="7">The sequence shown here is derived from an EMBL/GenBank/DDBJ whole genome shotgun (WGS) entry which is preliminary data.</text>
</comment>
<reference evidence="7" key="1">
    <citation type="journal article" date="2014" name="Int. J. Syst. Evol. Microbiol.">
        <title>Complete genome sequence of Corynebacterium casei LMG S-19264T (=DSM 44701T), isolated from a smear-ripened cheese.</title>
        <authorList>
            <consortium name="US DOE Joint Genome Institute (JGI-PGF)"/>
            <person name="Walter F."/>
            <person name="Albersmeier A."/>
            <person name="Kalinowski J."/>
            <person name="Ruckert C."/>
        </authorList>
    </citation>
    <scope>NUCLEOTIDE SEQUENCE</scope>
    <source>
        <strain evidence="7">KCTC 32437</strain>
    </source>
</reference>
<evidence type="ECO:0000256" key="4">
    <source>
        <dbReference type="ARBA" id="ARBA00023136"/>
    </source>
</evidence>
<dbReference type="PANTHER" id="PTHR37422">
    <property type="entry name" value="TEICHURONIC ACID BIOSYNTHESIS PROTEIN TUAE"/>
    <property type="match status" value="1"/>
</dbReference>
<comment type="subcellular location">
    <subcellularLocation>
        <location evidence="1">Membrane</location>
        <topology evidence="1">Multi-pass membrane protein</topology>
    </subcellularLocation>
</comment>
<dbReference type="EMBL" id="BMZE01000002">
    <property type="protein sequence ID" value="GHA22165.1"/>
    <property type="molecule type" value="Genomic_DNA"/>
</dbReference>
<feature type="transmembrane region" description="Helical" evidence="5">
    <location>
        <begin position="44"/>
        <end position="62"/>
    </location>
</feature>
<keyword evidence="8" id="KW-1185">Reference proteome</keyword>
<feature type="transmembrane region" description="Helical" evidence="5">
    <location>
        <begin position="334"/>
        <end position="355"/>
    </location>
</feature>
<feature type="transmembrane region" description="Helical" evidence="5">
    <location>
        <begin position="95"/>
        <end position="114"/>
    </location>
</feature>
<evidence type="ECO:0000313" key="8">
    <source>
        <dbReference type="Proteomes" id="UP000646579"/>
    </source>
</evidence>
<feature type="transmembrane region" description="Helical" evidence="5">
    <location>
        <begin position="209"/>
        <end position="227"/>
    </location>
</feature>
<accession>A0A918S3N0</accession>
<evidence type="ECO:0000256" key="5">
    <source>
        <dbReference type="SAM" id="Phobius"/>
    </source>
</evidence>
<dbReference type="AlphaFoldDB" id="A0A918S3N0"/>
<feature type="transmembrane region" description="Helical" evidence="5">
    <location>
        <begin position="21"/>
        <end position="38"/>
    </location>
</feature>
<feature type="domain" description="O-antigen ligase-related" evidence="6">
    <location>
        <begin position="196"/>
        <end position="347"/>
    </location>
</feature>
<organism evidence="7 8">
    <name type="scientific">Devosia pacifica</name>
    <dbReference type="NCBI Taxonomy" id="1335967"/>
    <lineage>
        <taxon>Bacteria</taxon>
        <taxon>Pseudomonadati</taxon>
        <taxon>Pseudomonadota</taxon>
        <taxon>Alphaproteobacteria</taxon>
        <taxon>Hyphomicrobiales</taxon>
        <taxon>Devosiaceae</taxon>
        <taxon>Devosia</taxon>
    </lineage>
</organism>
<gene>
    <name evidence="7" type="ORF">GCM10007989_16930</name>
</gene>
<dbReference type="Proteomes" id="UP000646579">
    <property type="component" value="Unassembled WGS sequence"/>
</dbReference>
<feature type="transmembrane region" description="Helical" evidence="5">
    <location>
        <begin position="234"/>
        <end position="256"/>
    </location>
</feature>
<dbReference type="InterPro" id="IPR007016">
    <property type="entry name" value="O-antigen_ligase-rel_domated"/>
</dbReference>
<name>A0A918S3N0_9HYPH</name>
<evidence type="ECO:0000256" key="3">
    <source>
        <dbReference type="ARBA" id="ARBA00022989"/>
    </source>
</evidence>